<dbReference type="InterPro" id="IPR038257">
    <property type="entry name" value="CRISPR-assoc_Cas3_HD_sf"/>
</dbReference>
<proteinExistence type="inferred from homology"/>
<dbReference type="Pfam" id="PF00270">
    <property type="entry name" value="DEAD"/>
    <property type="match status" value="1"/>
</dbReference>
<evidence type="ECO:0000256" key="10">
    <source>
        <dbReference type="SAM" id="MobiDB-lite"/>
    </source>
</evidence>
<evidence type="ECO:0000256" key="4">
    <source>
        <dbReference type="ARBA" id="ARBA00022723"/>
    </source>
</evidence>
<dbReference type="GO" id="GO:0004518">
    <property type="term" value="F:nuclease activity"/>
    <property type="evidence" value="ECO:0007669"/>
    <property type="project" value="UniProtKB-KW"/>
</dbReference>
<dbReference type="InterPro" id="IPR027417">
    <property type="entry name" value="P-loop_NTPase"/>
</dbReference>
<dbReference type="PROSITE" id="PS51643">
    <property type="entry name" value="HD_CAS3"/>
    <property type="match status" value="1"/>
</dbReference>
<keyword evidence="8" id="KW-0067">ATP-binding</keyword>
<comment type="similarity">
    <text evidence="1">In the N-terminal section; belongs to the CRISPR-associated nuclease Cas3-HD family.</text>
</comment>
<reference evidence="12 13" key="1">
    <citation type="submission" date="2019-04" db="EMBL/GenBank/DDBJ databases">
        <title>Draft Whole-Genome sequence of the purple photosynthetic bacterium Rhodobacter capsulatus SP108 with an indigenous class A beta-lactamase.</title>
        <authorList>
            <person name="Robertson S."/>
            <person name="Meyer T.E."/>
            <person name="Kyndt J.A."/>
        </authorList>
    </citation>
    <scope>NUCLEOTIDE SEQUENCE [LARGE SCALE GENOMIC DNA]</scope>
    <source>
        <strain evidence="12 13">SP108</strain>
    </source>
</reference>
<dbReference type="NCBIfam" id="TIGR01587">
    <property type="entry name" value="cas3_core"/>
    <property type="match status" value="1"/>
</dbReference>
<feature type="domain" description="HD Cas3-type" evidence="11">
    <location>
        <begin position="94"/>
        <end position="280"/>
    </location>
</feature>
<dbReference type="GO" id="GO:0051607">
    <property type="term" value="P:defense response to virus"/>
    <property type="evidence" value="ECO:0007669"/>
    <property type="project" value="UniProtKB-KW"/>
</dbReference>
<dbReference type="GO" id="GO:0016787">
    <property type="term" value="F:hydrolase activity"/>
    <property type="evidence" value="ECO:0007669"/>
    <property type="project" value="UniProtKB-KW"/>
</dbReference>
<dbReference type="InterPro" id="IPR050547">
    <property type="entry name" value="DEAD_box_RNA_helicases"/>
</dbReference>
<evidence type="ECO:0000256" key="6">
    <source>
        <dbReference type="ARBA" id="ARBA00022801"/>
    </source>
</evidence>
<evidence type="ECO:0000256" key="8">
    <source>
        <dbReference type="ARBA" id="ARBA00022840"/>
    </source>
</evidence>
<sequence>MQGHTLSRIRIFRNGRCGPDHLKKETDPAGVSSDRGGINSREFSGKPLPELFPFRDQQRLRSSGLCASISRQVYLLLFRVHSQMLSAWGKTDLASASSHHLAHHSADVAAVFLELLAHPLFLCRAQHAAGEEISSGHAQALGALTFLHDLGKLAPGFQAKGWASGHGIRTIGHLEAGWHWIATPRADALAGSAGLLGRIGIGPWLPALFAHHGRPVPRPAPGVFEAVFFDLPHYDWRAEEQRLGQALLDWFPDLPEVVLPNPAPRLVHFYCGMLTLADWIGSDRRAFPFVPEFDPDYWKIAQSRARHRLRDIGLASGGLHLVGPAEWGMISSHPAPRPAQQAVRDLSTDEKFVLLEAETGAGKTEAALWRFVRLVAAGEVDALYFAVPTRAAARQLHRRVNEALARMFDPAPEAVLAIPGQVVSGAARGKRLPDFSVLWDDAQTRPSRWAAEHAARFLAAQIVVGTVDQVALSGLQVKFAHLRGAALSRALLVIDEVHASDPYMTEVQTAVMRDHLTLGGHVMLMSATLGAAARRRWRSEPVHHLEQDAALPYPAVWTRSGMTPIASDPEAGKTVRIAAHTGWSGADAANLAIAAARKGARVLVIRNTVQRAQETWSEVLGTAPNLLLSVAGRPSLHHSRFAVEDRALLDQAVEAALGKDSPMRGAIVIGTQTLEQSLDICADLLITDLCPMDVLLQRLGRLHRHRRPRPAGFELAQATVLMPEGGLDPLMQRAENGLGAFAGGPSLSGIYVDIPGLEATRLEIGDGRDWQIPAMNRALVEAATHPEALDRIAVERGWQAWRQRVTGRALAEMRAADLVVLDRTARLPETFPDDERIRTRLGEEGAVLELPPGTLGVFGSPVSRIALPAHWSQGLVGDEPVSVEAGPPLRVTISDRVFLYGPEGVRWEKSQ</sequence>
<dbReference type="GO" id="GO:0005524">
    <property type="term" value="F:ATP binding"/>
    <property type="evidence" value="ECO:0007669"/>
    <property type="project" value="UniProtKB-KW"/>
</dbReference>
<dbReference type="NCBIfam" id="TIGR01596">
    <property type="entry name" value="cas3_HD"/>
    <property type="match status" value="1"/>
</dbReference>
<dbReference type="EMBL" id="SWJZ01000016">
    <property type="protein sequence ID" value="TKD22774.1"/>
    <property type="molecule type" value="Genomic_DNA"/>
</dbReference>
<evidence type="ECO:0000256" key="1">
    <source>
        <dbReference type="ARBA" id="ARBA00006847"/>
    </source>
</evidence>
<dbReference type="Proteomes" id="UP000310597">
    <property type="component" value="Unassembled WGS sequence"/>
</dbReference>
<dbReference type="SMART" id="SM00487">
    <property type="entry name" value="DEXDc"/>
    <property type="match status" value="1"/>
</dbReference>
<evidence type="ECO:0000256" key="3">
    <source>
        <dbReference type="ARBA" id="ARBA00022722"/>
    </source>
</evidence>
<dbReference type="InterPro" id="IPR011545">
    <property type="entry name" value="DEAD/DEAH_box_helicase_dom"/>
</dbReference>
<keyword evidence="5" id="KW-0547">Nucleotide-binding</keyword>
<keyword evidence="3" id="KW-0540">Nuclease</keyword>
<name>A0A4U1JTV4_RHOCA</name>
<dbReference type="Pfam" id="PF18019">
    <property type="entry name" value="Cas3_HD"/>
    <property type="match status" value="1"/>
</dbReference>
<dbReference type="CDD" id="cd09641">
    <property type="entry name" value="Cas3''_I"/>
    <property type="match status" value="1"/>
</dbReference>
<dbReference type="OrthoDB" id="9810236at2"/>
<dbReference type="AlphaFoldDB" id="A0A4U1JTV4"/>
<dbReference type="Pfam" id="PF22590">
    <property type="entry name" value="Cas3-like_C_2"/>
    <property type="match status" value="1"/>
</dbReference>
<dbReference type="InterPro" id="IPR054712">
    <property type="entry name" value="Cas3-like_dom"/>
</dbReference>
<dbReference type="InterPro" id="IPR006474">
    <property type="entry name" value="Helicase_Cas3_CRISPR-ass_core"/>
</dbReference>
<dbReference type="InterPro" id="IPR006483">
    <property type="entry name" value="CRISPR-assoc_Cas3_HD"/>
</dbReference>
<dbReference type="PANTHER" id="PTHR47963">
    <property type="entry name" value="DEAD-BOX ATP-DEPENDENT RNA HELICASE 47, MITOCHONDRIAL"/>
    <property type="match status" value="1"/>
</dbReference>
<dbReference type="GO" id="GO:0003724">
    <property type="term" value="F:RNA helicase activity"/>
    <property type="evidence" value="ECO:0007669"/>
    <property type="project" value="TreeGrafter"/>
</dbReference>
<evidence type="ECO:0000313" key="13">
    <source>
        <dbReference type="Proteomes" id="UP000310597"/>
    </source>
</evidence>
<organism evidence="12 13">
    <name type="scientific">Rhodobacter capsulatus</name>
    <name type="common">Rhodopseudomonas capsulata</name>
    <dbReference type="NCBI Taxonomy" id="1061"/>
    <lineage>
        <taxon>Bacteria</taxon>
        <taxon>Pseudomonadati</taxon>
        <taxon>Pseudomonadota</taxon>
        <taxon>Alphaproteobacteria</taxon>
        <taxon>Rhodobacterales</taxon>
        <taxon>Rhodobacter group</taxon>
        <taxon>Rhodobacter</taxon>
    </lineage>
</organism>
<keyword evidence="7" id="KW-0347">Helicase</keyword>
<protein>
    <submittedName>
        <fullName evidence="12">CRISPR-associated helicase Cas3</fullName>
    </submittedName>
</protein>
<evidence type="ECO:0000256" key="9">
    <source>
        <dbReference type="ARBA" id="ARBA00023118"/>
    </source>
</evidence>
<dbReference type="GO" id="GO:0003723">
    <property type="term" value="F:RNA binding"/>
    <property type="evidence" value="ECO:0007669"/>
    <property type="project" value="TreeGrafter"/>
</dbReference>
<keyword evidence="4" id="KW-0479">Metal-binding</keyword>
<comment type="caution">
    <text evidence="12">The sequence shown here is derived from an EMBL/GenBank/DDBJ whole genome shotgun (WGS) entry which is preliminary data.</text>
</comment>
<feature type="region of interest" description="Disordered" evidence="10">
    <location>
        <begin position="17"/>
        <end position="44"/>
    </location>
</feature>
<evidence type="ECO:0000313" key="12">
    <source>
        <dbReference type="EMBL" id="TKD22774.1"/>
    </source>
</evidence>
<keyword evidence="6" id="KW-0378">Hydrolase</keyword>
<accession>A0A4U1JTV4</accession>
<feature type="compositionally biased region" description="Basic and acidic residues" evidence="10">
    <location>
        <begin position="18"/>
        <end position="27"/>
    </location>
</feature>
<dbReference type="PANTHER" id="PTHR47963:SF9">
    <property type="entry name" value="CRISPR-ASSOCIATED ENDONUCLEASE_HELICASE CAS3"/>
    <property type="match status" value="1"/>
</dbReference>
<keyword evidence="9" id="KW-0051">Antiviral defense</keyword>
<dbReference type="Gene3D" id="3.40.50.300">
    <property type="entry name" value="P-loop containing nucleotide triphosphate hydrolases"/>
    <property type="match status" value="1"/>
</dbReference>
<evidence type="ECO:0000256" key="7">
    <source>
        <dbReference type="ARBA" id="ARBA00022806"/>
    </source>
</evidence>
<evidence type="ECO:0000256" key="5">
    <source>
        <dbReference type="ARBA" id="ARBA00022741"/>
    </source>
</evidence>
<dbReference type="CDD" id="cd17930">
    <property type="entry name" value="DEXHc_cas3"/>
    <property type="match status" value="1"/>
</dbReference>
<evidence type="ECO:0000256" key="2">
    <source>
        <dbReference type="ARBA" id="ARBA00009046"/>
    </source>
</evidence>
<dbReference type="Gene3D" id="1.10.3210.30">
    <property type="match status" value="1"/>
</dbReference>
<dbReference type="SUPFAM" id="SSF52540">
    <property type="entry name" value="P-loop containing nucleoside triphosphate hydrolases"/>
    <property type="match status" value="1"/>
</dbReference>
<dbReference type="GO" id="GO:0046872">
    <property type="term" value="F:metal ion binding"/>
    <property type="evidence" value="ECO:0007669"/>
    <property type="project" value="UniProtKB-KW"/>
</dbReference>
<gene>
    <name evidence="12" type="primary">cas3</name>
    <name evidence="12" type="ORF">FBT96_05545</name>
</gene>
<comment type="similarity">
    <text evidence="2">In the central section; belongs to the CRISPR-associated helicase Cas3 family.</text>
</comment>
<evidence type="ECO:0000259" key="11">
    <source>
        <dbReference type="PROSITE" id="PS51643"/>
    </source>
</evidence>
<dbReference type="InterPro" id="IPR014001">
    <property type="entry name" value="Helicase_ATP-bd"/>
</dbReference>